<reference evidence="2" key="2">
    <citation type="submission" date="2025-09" db="UniProtKB">
        <authorList>
            <consortium name="Ensembl"/>
        </authorList>
    </citation>
    <scope>IDENTIFICATION</scope>
</reference>
<reference evidence="2" key="1">
    <citation type="submission" date="2025-08" db="UniProtKB">
        <authorList>
            <consortium name="Ensembl"/>
        </authorList>
    </citation>
    <scope>IDENTIFICATION</scope>
</reference>
<dbReference type="InterPro" id="IPR027417">
    <property type="entry name" value="P-loop_NTPase"/>
</dbReference>
<dbReference type="GeneTree" id="ENSGT00550000075029"/>
<dbReference type="GO" id="GO:0017116">
    <property type="term" value="F:single-stranded DNA helicase activity"/>
    <property type="evidence" value="ECO:0007669"/>
    <property type="project" value="TreeGrafter"/>
</dbReference>
<dbReference type="PANTHER" id="PTHR23389">
    <property type="entry name" value="CHROMOSOME TRANSMISSION FIDELITY FACTOR 18"/>
    <property type="match status" value="1"/>
</dbReference>
<feature type="region of interest" description="Disordered" evidence="1">
    <location>
        <begin position="70"/>
        <end position="119"/>
    </location>
</feature>
<evidence type="ECO:0000313" key="3">
    <source>
        <dbReference type="Proteomes" id="UP000694564"/>
    </source>
</evidence>
<dbReference type="Gene3D" id="3.40.50.300">
    <property type="entry name" value="P-loop containing nucleotide triphosphate hydrolases"/>
    <property type="match status" value="1"/>
</dbReference>
<dbReference type="GO" id="GO:0003689">
    <property type="term" value="F:DNA clamp loader activity"/>
    <property type="evidence" value="ECO:0007669"/>
    <property type="project" value="TreeGrafter"/>
</dbReference>
<name>A0A8D2DTM0_SCIVU</name>
<dbReference type="PANTHER" id="PTHR23389:SF33">
    <property type="entry name" value="CHROMOSOME TRANSMISSION FIDELITY PROTEIN 18 HOMOLOG"/>
    <property type="match status" value="1"/>
</dbReference>
<sequence>MEDYEELLPGVEDGFHSQFAAELEVLAELEGGLGHAGRDPTGASGRERGGGGRPGGAELAAWAVGRAGSRSEVRSCPARLPRLLSQQRRRSQRPPSAGSSRSRRPSLEGTWPWMPPPGGKNPCHPVFPETVLFLPRSPDKGPRQAVPGTRNPVLRRPPVLEDFINVTSTSGDRAFLVLHADPTGTGVQSPLLDVQWRGRGQLDLLGVSFSSLKEQVDNERHQRLLEEAQRLSDTLHSLRPEEEETPPIEGPEEQPTGVQGTSQHCLWVDEFAPKQYTELLSDDFTNRCLLKWLKLWDVVVFGHERPARKPRPSVEPARIGKEATAPGKWKSHAQVLEEMLEAELDPSHRPRQKVSPIQLCCRPHGAWGCAAEQLLLPPGSVSLRLQVFGSSRGCGCDELKLA</sequence>
<feature type="region of interest" description="Disordered" evidence="1">
    <location>
        <begin position="231"/>
        <end position="259"/>
    </location>
</feature>
<organism evidence="2 3">
    <name type="scientific">Sciurus vulgaris</name>
    <name type="common">Eurasian red squirrel</name>
    <dbReference type="NCBI Taxonomy" id="55149"/>
    <lineage>
        <taxon>Eukaryota</taxon>
        <taxon>Metazoa</taxon>
        <taxon>Chordata</taxon>
        <taxon>Craniata</taxon>
        <taxon>Vertebrata</taxon>
        <taxon>Euteleostomi</taxon>
        <taxon>Mammalia</taxon>
        <taxon>Eutheria</taxon>
        <taxon>Euarchontoglires</taxon>
        <taxon>Glires</taxon>
        <taxon>Rodentia</taxon>
        <taxon>Sciuromorpha</taxon>
        <taxon>Sciuridae</taxon>
        <taxon>Sciurinae</taxon>
        <taxon>Sciurini</taxon>
        <taxon>Sciurus</taxon>
    </lineage>
</organism>
<feature type="region of interest" description="Disordered" evidence="1">
    <location>
        <begin position="32"/>
        <end position="57"/>
    </location>
</feature>
<evidence type="ECO:0000256" key="1">
    <source>
        <dbReference type="SAM" id="MobiDB-lite"/>
    </source>
</evidence>
<dbReference type="Proteomes" id="UP000694564">
    <property type="component" value="Chromosome 18"/>
</dbReference>
<feature type="compositionally biased region" description="Acidic residues" evidence="1">
    <location>
        <begin position="241"/>
        <end position="252"/>
    </location>
</feature>
<protein>
    <submittedName>
        <fullName evidence="2">Uncharacterized protein</fullName>
    </submittedName>
</protein>
<feature type="compositionally biased region" description="Low complexity" evidence="1">
    <location>
        <begin position="77"/>
        <end position="86"/>
    </location>
</feature>
<dbReference type="GO" id="GO:0003677">
    <property type="term" value="F:DNA binding"/>
    <property type="evidence" value="ECO:0007669"/>
    <property type="project" value="TreeGrafter"/>
</dbReference>
<proteinExistence type="predicted"/>
<dbReference type="GO" id="GO:0005634">
    <property type="term" value="C:nucleus"/>
    <property type="evidence" value="ECO:0007669"/>
    <property type="project" value="TreeGrafter"/>
</dbReference>
<dbReference type="Ensembl" id="ENSSVLT00005032860.1">
    <property type="protein sequence ID" value="ENSSVLP00005029587.1"/>
    <property type="gene ID" value="ENSSVLG00005023269.1"/>
</dbReference>
<dbReference type="AlphaFoldDB" id="A0A8D2DTM0"/>
<accession>A0A8D2DTM0</accession>
<evidence type="ECO:0000313" key="2">
    <source>
        <dbReference type="Ensembl" id="ENSSVLP00005029587.1"/>
    </source>
</evidence>
<keyword evidence="3" id="KW-1185">Reference proteome</keyword>